<feature type="non-terminal residue" evidence="2">
    <location>
        <position position="96"/>
    </location>
</feature>
<comment type="caution">
    <text evidence="2">The sequence shown here is derived from an EMBL/GenBank/DDBJ whole genome shotgun (WGS) entry which is preliminary data.</text>
</comment>
<name>D9PG79_9ZZZZ</name>
<gene>
    <name evidence="2" type="ORF">LDC_0526</name>
</gene>
<reference evidence="2" key="2">
    <citation type="journal article" date="2011" name="Microb. Ecol.">
        <title>Taxonomic and Functional Metagenomic Profiling of the Microbial Community in the Anoxic Sediment of a Sub-saline Shallow Lake (Laguna de Carrizo, Central Spain).</title>
        <authorList>
            <person name="Ferrer M."/>
            <person name="Guazzaroni M.E."/>
            <person name="Richter M."/>
            <person name="Garcia-Salamanca A."/>
            <person name="Yarza P."/>
            <person name="Suarez-Suarez A."/>
            <person name="Solano J."/>
            <person name="Alcaide M."/>
            <person name="van Dillewijn P."/>
            <person name="Molina-Henares M.A."/>
            <person name="Lopez-Cortes N."/>
            <person name="Al-Ramahi Y."/>
            <person name="Guerrero C."/>
            <person name="Acosta A."/>
            <person name="de Eugenio L.I."/>
            <person name="Martinez V."/>
            <person name="Marques S."/>
            <person name="Rojo F."/>
            <person name="Santero E."/>
            <person name="Genilloud O."/>
            <person name="Perez-Perez J."/>
            <person name="Rossello-Mora R."/>
            <person name="Ramos J.L."/>
        </authorList>
    </citation>
    <scope>NUCLEOTIDE SEQUENCE</scope>
</reference>
<organism evidence="2">
    <name type="scientific">sediment metagenome</name>
    <dbReference type="NCBI Taxonomy" id="749907"/>
    <lineage>
        <taxon>unclassified sequences</taxon>
        <taxon>metagenomes</taxon>
        <taxon>ecological metagenomes</taxon>
    </lineage>
</organism>
<accession>D9PG79</accession>
<reference evidence="2" key="1">
    <citation type="submission" date="2010-07" db="EMBL/GenBank/DDBJ databases">
        <authorList>
            <consortium name="CONSOLIDER consortium CSD2007-00005"/>
            <person name="Guazzaroni M.-E."/>
            <person name="Richter M."/>
            <person name="Garcia-Salamanca A."/>
            <person name="Yarza P."/>
            <person name="Ferrer M."/>
        </authorList>
    </citation>
    <scope>NUCLEOTIDE SEQUENCE</scope>
</reference>
<protein>
    <submittedName>
        <fullName evidence="2">Uncharacterized protein</fullName>
    </submittedName>
</protein>
<dbReference type="AlphaFoldDB" id="D9PG79"/>
<dbReference type="Gene3D" id="1.10.150.870">
    <property type="match status" value="1"/>
</dbReference>
<feature type="region of interest" description="Disordered" evidence="1">
    <location>
        <begin position="31"/>
        <end position="51"/>
    </location>
</feature>
<dbReference type="EMBL" id="ADZX01000196">
    <property type="protein sequence ID" value="EFK97437.1"/>
    <property type="molecule type" value="Genomic_DNA"/>
</dbReference>
<evidence type="ECO:0000256" key="1">
    <source>
        <dbReference type="SAM" id="MobiDB-lite"/>
    </source>
</evidence>
<sequence length="96" mass="10733">MQATRKKISEIIQECVRMGIEVLPPDINESFSPFTVVPTSTNDSTSDAYGKREMRGVDEEHTETYQVCGEGEPESTTKQIDPTRVHAGRIRFGLTT</sequence>
<proteinExistence type="predicted"/>
<feature type="compositionally biased region" description="Polar residues" evidence="1">
    <location>
        <begin position="31"/>
        <end position="47"/>
    </location>
</feature>
<evidence type="ECO:0000313" key="2">
    <source>
        <dbReference type="EMBL" id="EFK97437.1"/>
    </source>
</evidence>